<evidence type="ECO:0000259" key="2">
    <source>
        <dbReference type="PROSITE" id="PS51465"/>
    </source>
</evidence>
<dbReference type="Gene3D" id="3.30.60.30">
    <property type="match status" value="1"/>
</dbReference>
<dbReference type="AlphaFoldDB" id="A0A2K8JRL3"/>
<feature type="signal peptide" evidence="1">
    <location>
        <begin position="1"/>
        <end position="17"/>
    </location>
</feature>
<reference evidence="3" key="1">
    <citation type="submission" date="2016-10" db="EMBL/GenBank/DDBJ databases">
        <title>The assassin bug Pristhesancus plagipennis produces two different types of venom.</title>
        <authorList>
            <person name="Walker A.A."/>
            <person name="Herzig V."/>
            <person name="Jin J."/>
            <person name="Fry B.G."/>
            <person name="King G.F."/>
        </authorList>
    </citation>
    <scope>NUCLEOTIDE SEQUENCE</scope>
</reference>
<evidence type="ECO:0000256" key="1">
    <source>
        <dbReference type="SAM" id="SignalP"/>
    </source>
</evidence>
<accession>A0A2K8JRL3</accession>
<name>A0A2K8JRL3_PRIPG</name>
<feature type="domain" description="Kazal-like" evidence="2">
    <location>
        <begin position="21"/>
        <end position="71"/>
    </location>
</feature>
<keyword evidence="1" id="KW-0732">Signal</keyword>
<dbReference type="PROSITE" id="PS51465">
    <property type="entry name" value="KAZAL_2"/>
    <property type="match status" value="1"/>
</dbReference>
<dbReference type="InterPro" id="IPR036058">
    <property type="entry name" value="Kazal_dom_sf"/>
</dbReference>
<evidence type="ECO:0000313" key="3">
    <source>
        <dbReference type="EMBL" id="ATU82670.1"/>
    </source>
</evidence>
<protein>
    <submittedName>
        <fullName evidence="3">Venom Kazal domain peptide 3</fullName>
    </submittedName>
</protein>
<feature type="chain" id="PRO_5014875098" evidence="1">
    <location>
        <begin position="18"/>
        <end position="72"/>
    </location>
</feature>
<organism evidence="3">
    <name type="scientific">Pristhesancus plagipennis</name>
    <name type="common">Common assassin bug</name>
    <dbReference type="NCBI Taxonomy" id="1955184"/>
    <lineage>
        <taxon>Eukaryota</taxon>
        <taxon>Metazoa</taxon>
        <taxon>Ecdysozoa</taxon>
        <taxon>Arthropoda</taxon>
        <taxon>Hexapoda</taxon>
        <taxon>Insecta</taxon>
        <taxon>Pterygota</taxon>
        <taxon>Neoptera</taxon>
        <taxon>Paraneoptera</taxon>
        <taxon>Hemiptera</taxon>
        <taxon>Heteroptera</taxon>
        <taxon>Panheteroptera</taxon>
        <taxon>Cimicomorpha</taxon>
        <taxon>Reduviidae</taxon>
        <taxon>Harpactorinae</taxon>
        <taxon>Harpactorini</taxon>
        <taxon>Pristhesancus</taxon>
    </lineage>
</organism>
<dbReference type="SUPFAM" id="SSF100895">
    <property type="entry name" value="Kazal-type serine protease inhibitors"/>
    <property type="match status" value="1"/>
</dbReference>
<dbReference type="Pfam" id="PF07648">
    <property type="entry name" value="Kazal_2"/>
    <property type="match status" value="1"/>
</dbReference>
<sequence length="72" mass="8078">MKLLFLSVLIIAGVVLAENIDDIVEKCHCGRSFDPTCGSNGYMFTNRCELRCYNNKTNSNVVEVDSNQCKKD</sequence>
<dbReference type="InterPro" id="IPR002350">
    <property type="entry name" value="Kazal_dom"/>
</dbReference>
<dbReference type="CDD" id="cd00104">
    <property type="entry name" value="KAZAL_FS"/>
    <property type="match status" value="1"/>
</dbReference>
<dbReference type="EMBL" id="KY030919">
    <property type="protein sequence ID" value="ATU82670.1"/>
    <property type="molecule type" value="mRNA"/>
</dbReference>
<proteinExistence type="evidence at transcript level"/>